<accession>X0T016</accession>
<evidence type="ECO:0000256" key="3">
    <source>
        <dbReference type="ARBA" id="ARBA00022679"/>
    </source>
</evidence>
<name>X0T016_9ZZZZ</name>
<gene>
    <name evidence="4" type="ORF">S01H1_02568</name>
</gene>
<reference evidence="4" key="1">
    <citation type="journal article" date="2014" name="Front. Microbiol.">
        <title>High frequency of phylogenetically diverse reductive dehalogenase-homologous genes in deep subseafloor sedimentary metagenomes.</title>
        <authorList>
            <person name="Kawai M."/>
            <person name="Futagami T."/>
            <person name="Toyoda A."/>
            <person name="Takaki Y."/>
            <person name="Nishi S."/>
            <person name="Hori S."/>
            <person name="Arai W."/>
            <person name="Tsubouchi T."/>
            <person name="Morono Y."/>
            <person name="Uchiyama I."/>
            <person name="Ito T."/>
            <person name="Fujiyama A."/>
            <person name="Inagaki F."/>
            <person name="Takami H."/>
        </authorList>
    </citation>
    <scope>NUCLEOTIDE SEQUENCE</scope>
    <source>
        <strain evidence="4">Expedition CK06-06</strain>
    </source>
</reference>
<comment type="similarity">
    <text evidence="1">Belongs to the trimethylamine methyltransferase family.</text>
</comment>
<keyword evidence="2" id="KW-0489">Methyltransferase</keyword>
<evidence type="ECO:0008006" key="5">
    <source>
        <dbReference type="Google" id="ProtNLM"/>
    </source>
</evidence>
<dbReference type="EMBL" id="BARS01001262">
    <property type="protein sequence ID" value="GAF69405.1"/>
    <property type="molecule type" value="Genomic_DNA"/>
</dbReference>
<keyword evidence="3" id="KW-0808">Transferase</keyword>
<dbReference type="Gene3D" id="3.20.20.480">
    <property type="entry name" value="Trimethylamine methyltransferase-like"/>
    <property type="match status" value="1"/>
</dbReference>
<sequence length="309" mass="33125">MIKGGIEGGKYRLLSKEEIKIIHESSLKILQQTGIKSENEEILNHFSKIGADVDFKEGMIKFSPALVEDAINKAASKVLLCGREEKNDLVLEGKRVYCGTGGAALNVLDLETGEKRKAVLKDIADIAKLVDALDNIHFFIRPVVAQDISSEFLDVNKYYAALSNTSKHVMGSAYSVQSALKVISMAEEIAGGKQRLRERPIISFITSWMKSPLQLADSVTLVLMKIVEEGIPVALSSAPMAGSTSPITLAGTLAQVNAEQLCGMVLTQSINSGTSVIYGAIPTIADMRTMNFLDGAIELGILAAGGAQL</sequence>
<organism evidence="4">
    <name type="scientific">marine sediment metagenome</name>
    <dbReference type="NCBI Taxonomy" id="412755"/>
    <lineage>
        <taxon>unclassified sequences</taxon>
        <taxon>metagenomes</taxon>
        <taxon>ecological metagenomes</taxon>
    </lineage>
</organism>
<protein>
    <recommendedName>
        <fullName evidence="5">Trimethylamine methyltransferase</fullName>
    </recommendedName>
</protein>
<dbReference type="AlphaFoldDB" id="X0T016"/>
<dbReference type="GO" id="GO:0032259">
    <property type="term" value="P:methylation"/>
    <property type="evidence" value="ECO:0007669"/>
    <property type="project" value="UniProtKB-KW"/>
</dbReference>
<dbReference type="GO" id="GO:0008168">
    <property type="term" value="F:methyltransferase activity"/>
    <property type="evidence" value="ECO:0007669"/>
    <property type="project" value="UniProtKB-KW"/>
</dbReference>
<dbReference type="InterPro" id="IPR038601">
    <property type="entry name" value="MttB-like_sf"/>
</dbReference>
<proteinExistence type="inferred from homology"/>
<comment type="caution">
    <text evidence="4">The sequence shown here is derived from an EMBL/GenBank/DDBJ whole genome shotgun (WGS) entry which is preliminary data.</text>
</comment>
<evidence type="ECO:0000256" key="2">
    <source>
        <dbReference type="ARBA" id="ARBA00022603"/>
    </source>
</evidence>
<evidence type="ECO:0000313" key="4">
    <source>
        <dbReference type="EMBL" id="GAF69405.1"/>
    </source>
</evidence>
<feature type="non-terminal residue" evidence="4">
    <location>
        <position position="309"/>
    </location>
</feature>
<evidence type="ECO:0000256" key="1">
    <source>
        <dbReference type="ARBA" id="ARBA00007137"/>
    </source>
</evidence>
<dbReference type="GO" id="GO:0015948">
    <property type="term" value="P:methanogenesis"/>
    <property type="evidence" value="ECO:0007669"/>
    <property type="project" value="InterPro"/>
</dbReference>
<dbReference type="Pfam" id="PF06253">
    <property type="entry name" value="MTTB"/>
    <property type="match status" value="1"/>
</dbReference>
<dbReference type="InterPro" id="IPR010426">
    <property type="entry name" value="MTTB_MeTrfase"/>
</dbReference>